<dbReference type="InterPro" id="IPR050951">
    <property type="entry name" value="Retrovirus_Pol_polyprotein"/>
</dbReference>
<dbReference type="Gene3D" id="3.10.10.10">
    <property type="entry name" value="HIV Type 1 Reverse Transcriptase, subunit A, domain 1"/>
    <property type="match status" value="1"/>
</dbReference>
<gene>
    <name evidence="8" type="ORF">ACJMK2_000204</name>
</gene>
<dbReference type="InterPro" id="IPR043502">
    <property type="entry name" value="DNA/RNA_pol_sf"/>
</dbReference>
<keyword evidence="5" id="KW-0378">Hydrolase</keyword>
<dbReference type="Proteomes" id="UP001634394">
    <property type="component" value="Unassembled WGS sequence"/>
</dbReference>
<feature type="domain" description="Reverse transcriptase" evidence="7">
    <location>
        <begin position="242"/>
        <end position="423"/>
    </location>
</feature>
<keyword evidence="2" id="KW-0548">Nucleotidyltransferase</keyword>
<proteinExistence type="predicted"/>
<dbReference type="GO" id="GO:0016787">
    <property type="term" value="F:hydrolase activity"/>
    <property type="evidence" value="ECO:0007669"/>
    <property type="project" value="UniProtKB-KW"/>
</dbReference>
<dbReference type="PROSITE" id="PS50878">
    <property type="entry name" value="RT_POL"/>
    <property type="match status" value="1"/>
</dbReference>
<keyword evidence="3" id="KW-0540">Nuclease</keyword>
<dbReference type="Gene3D" id="3.30.70.270">
    <property type="match status" value="2"/>
</dbReference>
<sequence length="746" mass="85653">MDFLESKKATIDLNSKTISLYDGLTVSALKTEFKQKIGLARTVARIVVPAQSECEIPVKIQHCSKDNILLQPVSHLPSSTQLLGARAIDQIQRGRGRFRLLNPTNKDIILRPGKAIARVEMLEADDIAQPDYETNTCQDAPCNSVNYTHTVHSPARDEFVKIAQDLGFDLLDSDLTSEEKLKFQEFIGKNRDVFAVVLSELGCTDIYQHKIDTGNDKPVRQRFYRTNPIQKAEIDRQVKEMLKYDIIEPSTSPWQSPVVLVKKKSGEYRFAVDYRKLNKITKPELFPIPRFDDMMDSIGQSSAVYFSVLDMFSGFWQIKLDPETREKSTFVISDGCYAFKKLPFGLSNSPMSFQLTMTRLLQGIAYKHVLCYIDDVLVYSRTLDEHFSHLQEVFDRLRKANLKLKPSKCQFAIKRVKYLGHVISKDGVEVDSDKIKIVSDFPKPKTVRDLRSFLGLCNYYRRFLKNYSNIRTPLNSLLKKYVQFQWMDKCESAFNKLKTALTTTPVLVYPNMDKPFILSTDASGQAISYILSQKDDQGREHPISYGGRALRIFEMKWGVSDREGLALVEGVRYYRHFLEHQKFTVVTDHAALKYLKDIKNPTGRLGRWSMLLQGFQYDVIHKAGRSHQNADVLSRIPYEQQPEDKDSDWDIGAIFGNETLELEPVVATLEYKEHIPDMETDIHTTVYSIKDQVNDSQQVINFLSNRLQEVKEQQSLCPDLAPIKQYLELEQLPQDKQQAIKTVAES</sequence>
<keyword evidence="9" id="KW-1185">Reference proteome</keyword>
<comment type="caution">
    <text evidence="8">The sequence shown here is derived from an EMBL/GenBank/DDBJ whole genome shotgun (WGS) entry which is preliminary data.</text>
</comment>
<dbReference type="FunFam" id="3.30.70.270:FF:000115">
    <property type="entry name" value="Polyprotein of retroviral origin, putative"/>
    <property type="match status" value="1"/>
</dbReference>
<name>A0ABD3XNN4_SINWO</name>
<dbReference type="InterPro" id="IPR041373">
    <property type="entry name" value="RT_RNaseH"/>
</dbReference>
<keyword evidence="1" id="KW-0808">Transferase</keyword>
<reference evidence="8 9" key="1">
    <citation type="submission" date="2024-11" db="EMBL/GenBank/DDBJ databases">
        <title>Chromosome-level genome assembly of the freshwater bivalve Anodonta woodiana.</title>
        <authorList>
            <person name="Chen X."/>
        </authorList>
    </citation>
    <scope>NUCLEOTIDE SEQUENCE [LARGE SCALE GENOMIC DNA]</scope>
    <source>
        <strain evidence="8">MN2024</strain>
        <tissue evidence="8">Gills</tissue>
    </source>
</reference>
<dbReference type="CDD" id="cd09274">
    <property type="entry name" value="RNase_HI_RT_Ty3"/>
    <property type="match status" value="1"/>
</dbReference>
<evidence type="ECO:0000259" key="7">
    <source>
        <dbReference type="PROSITE" id="PS50878"/>
    </source>
</evidence>
<dbReference type="CDD" id="cd01647">
    <property type="entry name" value="RT_LTR"/>
    <property type="match status" value="1"/>
</dbReference>
<dbReference type="Pfam" id="PF00078">
    <property type="entry name" value="RVT_1"/>
    <property type="match status" value="1"/>
</dbReference>
<dbReference type="InterPro" id="IPR000477">
    <property type="entry name" value="RT_dom"/>
</dbReference>
<evidence type="ECO:0000256" key="6">
    <source>
        <dbReference type="ARBA" id="ARBA00022918"/>
    </source>
</evidence>
<evidence type="ECO:0000313" key="9">
    <source>
        <dbReference type="Proteomes" id="UP001634394"/>
    </source>
</evidence>
<dbReference type="Pfam" id="PF17917">
    <property type="entry name" value="RT_RNaseH"/>
    <property type="match status" value="1"/>
</dbReference>
<evidence type="ECO:0000256" key="4">
    <source>
        <dbReference type="ARBA" id="ARBA00022759"/>
    </source>
</evidence>
<evidence type="ECO:0000256" key="3">
    <source>
        <dbReference type="ARBA" id="ARBA00022722"/>
    </source>
</evidence>
<dbReference type="PANTHER" id="PTHR37984">
    <property type="entry name" value="PROTEIN CBG26694"/>
    <property type="match status" value="1"/>
</dbReference>
<organism evidence="8 9">
    <name type="scientific">Sinanodonta woodiana</name>
    <name type="common">Chinese pond mussel</name>
    <name type="synonym">Anodonta woodiana</name>
    <dbReference type="NCBI Taxonomy" id="1069815"/>
    <lineage>
        <taxon>Eukaryota</taxon>
        <taxon>Metazoa</taxon>
        <taxon>Spiralia</taxon>
        <taxon>Lophotrochozoa</taxon>
        <taxon>Mollusca</taxon>
        <taxon>Bivalvia</taxon>
        <taxon>Autobranchia</taxon>
        <taxon>Heteroconchia</taxon>
        <taxon>Palaeoheterodonta</taxon>
        <taxon>Unionida</taxon>
        <taxon>Unionoidea</taxon>
        <taxon>Unionidae</taxon>
        <taxon>Unioninae</taxon>
        <taxon>Sinanodonta</taxon>
    </lineage>
</organism>
<dbReference type="PANTHER" id="PTHR37984:SF5">
    <property type="entry name" value="PROTEIN NYNRIN-LIKE"/>
    <property type="match status" value="1"/>
</dbReference>
<dbReference type="EMBL" id="JBJQND010000001">
    <property type="protein sequence ID" value="KAL3887811.1"/>
    <property type="molecule type" value="Genomic_DNA"/>
</dbReference>
<dbReference type="AlphaFoldDB" id="A0ABD3XNN4"/>
<protein>
    <recommendedName>
        <fullName evidence="7">Reverse transcriptase domain-containing protein</fullName>
    </recommendedName>
</protein>
<keyword evidence="4" id="KW-0255">Endonuclease</keyword>
<evidence type="ECO:0000313" key="8">
    <source>
        <dbReference type="EMBL" id="KAL3887811.1"/>
    </source>
</evidence>
<evidence type="ECO:0000256" key="1">
    <source>
        <dbReference type="ARBA" id="ARBA00022679"/>
    </source>
</evidence>
<dbReference type="GO" id="GO:0004519">
    <property type="term" value="F:endonuclease activity"/>
    <property type="evidence" value="ECO:0007669"/>
    <property type="project" value="UniProtKB-KW"/>
</dbReference>
<evidence type="ECO:0000256" key="2">
    <source>
        <dbReference type="ARBA" id="ARBA00022695"/>
    </source>
</evidence>
<accession>A0ABD3XNN4</accession>
<dbReference type="SUPFAM" id="SSF56672">
    <property type="entry name" value="DNA/RNA polymerases"/>
    <property type="match status" value="1"/>
</dbReference>
<dbReference type="GO" id="GO:0003964">
    <property type="term" value="F:RNA-directed DNA polymerase activity"/>
    <property type="evidence" value="ECO:0007669"/>
    <property type="project" value="UniProtKB-KW"/>
</dbReference>
<evidence type="ECO:0000256" key="5">
    <source>
        <dbReference type="ARBA" id="ARBA00022801"/>
    </source>
</evidence>
<keyword evidence="6" id="KW-0695">RNA-directed DNA polymerase</keyword>
<dbReference type="InterPro" id="IPR043128">
    <property type="entry name" value="Rev_trsase/Diguanyl_cyclase"/>
</dbReference>